<feature type="compositionally biased region" description="Acidic residues" evidence="8">
    <location>
        <begin position="756"/>
        <end position="765"/>
    </location>
</feature>
<feature type="compositionally biased region" description="Basic and acidic residues" evidence="8">
    <location>
        <begin position="859"/>
        <end position="869"/>
    </location>
</feature>
<evidence type="ECO:0000256" key="6">
    <source>
        <dbReference type="ARBA" id="ARBA00023136"/>
    </source>
</evidence>
<dbReference type="InterPro" id="IPR017105">
    <property type="entry name" value="AP3_complex_dsu"/>
</dbReference>
<evidence type="ECO:0000256" key="4">
    <source>
        <dbReference type="ARBA" id="ARBA00022737"/>
    </source>
</evidence>
<feature type="compositionally biased region" description="Basic residues" evidence="8">
    <location>
        <begin position="918"/>
        <end position="930"/>
    </location>
</feature>
<dbReference type="InterPro" id="IPR011989">
    <property type="entry name" value="ARM-like"/>
</dbReference>
<keyword evidence="6" id="KW-0472">Membrane</keyword>
<comment type="subunit">
    <text evidence="7">Adaptor protein complex 3 (AP-3) is a heterotetramer.</text>
</comment>
<feature type="compositionally biased region" description="Basic and acidic residues" evidence="8">
    <location>
        <begin position="766"/>
        <end position="781"/>
    </location>
</feature>
<gene>
    <name evidence="10" type="ORF">BRENAR_LOCUS4532</name>
</gene>
<evidence type="ECO:0000313" key="10">
    <source>
        <dbReference type="EMBL" id="VEU23803.1"/>
    </source>
</evidence>
<keyword evidence="4" id="KW-0677">Repeat</keyword>
<dbReference type="GO" id="GO:0010008">
    <property type="term" value="C:endosome membrane"/>
    <property type="evidence" value="ECO:0007669"/>
    <property type="project" value="TreeGrafter"/>
</dbReference>
<evidence type="ECO:0000256" key="2">
    <source>
        <dbReference type="ARBA" id="ARBA00006613"/>
    </source>
</evidence>
<dbReference type="GO" id="GO:0030123">
    <property type="term" value="C:AP-3 adaptor complex"/>
    <property type="evidence" value="ECO:0007669"/>
    <property type="project" value="InterPro"/>
</dbReference>
<organism evidence="10 11">
    <name type="scientific">Brettanomyces naardenensis</name>
    <name type="common">Yeast</name>
    <dbReference type="NCBI Taxonomy" id="13370"/>
    <lineage>
        <taxon>Eukaryota</taxon>
        <taxon>Fungi</taxon>
        <taxon>Dikarya</taxon>
        <taxon>Ascomycota</taxon>
        <taxon>Saccharomycotina</taxon>
        <taxon>Pichiomycetes</taxon>
        <taxon>Pichiales</taxon>
        <taxon>Pichiaceae</taxon>
        <taxon>Brettanomyces</taxon>
    </lineage>
</organism>
<dbReference type="OrthoDB" id="10264595at2759"/>
<evidence type="ECO:0000256" key="7">
    <source>
        <dbReference type="PIRNR" id="PIRNR037092"/>
    </source>
</evidence>
<keyword evidence="5 7" id="KW-0653">Protein transport</keyword>
<feature type="region of interest" description="Disordered" evidence="8">
    <location>
        <begin position="897"/>
        <end position="937"/>
    </location>
</feature>
<dbReference type="InterPro" id="IPR002553">
    <property type="entry name" value="Clathrin/coatomer_adapt-like_N"/>
</dbReference>
<comment type="subcellular location">
    <subcellularLocation>
        <location evidence="1">Endomembrane system</location>
    </subcellularLocation>
    <subcellularLocation>
        <location evidence="7">Golgi apparatus</location>
    </subcellularLocation>
</comment>
<dbReference type="AlphaFoldDB" id="A0A448YSC2"/>
<dbReference type="GO" id="GO:0005794">
    <property type="term" value="C:Golgi apparatus"/>
    <property type="evidence" value="ECO:0007669"/>
    <property type="project" value="UniProtKB-SubCell"/>
</dbReference>
<evidence type="ECO:0000313" key="11">
    <source>
        <dbReference type="Proteomes" id="UP000290900"/>
    </source>
</evidence>
<protein>
    <recommendedName>
        <fullName evidence="7">AP-3 complex subunit delta</fullName>
    </recommendedName>
</protein>
<evidence type="ECO:0000256" key="3">
    <source>
        <dbReference type="ARBA" id="ARBA00022448"/>
    </source>
</evidence>
<evidence type="ECO:0000256" key="1">
    <source>
        <dbReference type="ARBA" id="ARBA00004308"/>
    </source>
</evidence>
<dbReference type="PIRSF" id="PIRSF037092">
    <property type="entry name" value="AP3_complex_delta"/>
    <property type="match status" value="1"/>
</dbReference>
<dbReference type="PANTHER" id="PTHR22781">
    <property type="entry name" value="DELTA ADAPTIN-RELATED"/>
    <property type="match status" value="1"/>
</dbReference>
<dbReference type="InterPro" id="IPR016024">
    <property type="entry name" value="ARM-type_fold"/>
</dbReference>
<feature type="domain" description="Clathrin/coatomer adaptor adaptin-like N-terminal" evidence="9">
    <location>
        <begin position="40"/>
        <end position="649"/>
    </location>
</feature>
<dbReference type="PANTHER" id="PTHR22781:SF12">
    <property type="entry name" value="AP-3 COMPLEX SUBUNIT DELTA-1"/>
    <property type="match status" value="1"/>
</dbReference>
<feature type="region of interest" description="Disordered" evidence="8">
    <location>
        <begin position="729"/>
        <end position="882"/>
    </location>
</feature>
<dbReference type="SUPFAM" id="SSF48371">
    <property type="entry name" value="ARM repeat"/>
    <property type="match status" value="1"/>
</dbReference>
<dbReference type="EMBL" id="CAACVR010000056">
    <property type="protein sequence ID" value="VEU23803.1"/>
    <property type="molecule type" value="Genomic_DNA"/>
</dbReference>
<keyword evidence="3 7" id="KW-0813">Transport</keyword>
<dbReference type="Pfam" id="PF01602">
    <property type="entry name" value="Adaptin_N"/>
    <property type="match status" value="1"/>
</dbReference>
<proteinExistence type="inferred from homology"/>
<keyword evidence="11" id="KW-1185">Reference proteome</keyword>
<dbReference type="Proteomes" id="UP000290900">
    <property type="component" value="Unassembled WGS sequence"/>
</dbReference>
<feature type="compositionally biased region" description="Acidic residues" evidence="8">
    <location>
        <begin position="734"/>
        <end position="743"/>
    </location>
</feature>
<comment type="similarity">
    <text evidence="2 7">Belongs to the adaptor complexes large subunit family.</text>
</comment>
<dbReference type="FunCoup" id="A0A448YSC2">
    <property type="interactions" value="620"/>
</dbReference>
<evidence type="ECO:0000259" key="9">
    <source>
        <dbReference type="Pfam" id="PF01602"/>
    </source>
</evidence>
<dbReference type="Gene3D" id="1.25.10.10">
    <property type="entry name" value="Leucine-rich Repeat Variant"/>
    <property type="match status" value="1"/>
</dbReference>
<dbReference type="STRING" id="13370.A0A448YSC2"/>
<feature type="compositionally biased region" description="Basic residues" evidence="8">
    <location>
        <begin position="807"/>
        <end position="820"/>
    </location>
</feature>
<comment type="function">
    <text evidence="7">Part of the AP-3 complex, an adaptor-related complex which is not clathrin-associated. The complex is associated with the Golgi region as well as more peripheral structures. It facilitates the budding of vesicles from the Golgi membrane.</text>
</comment>
<sequence>MARLRPFGISFDKSLEDLIKGIRANGNNPEKLAAFFDSSIQECKDELKTSDIEQKSIAILKLTYLEMYGFDMSWCSLYVLDVLSSPKFQHKRIGYLAAIQIMERQNNDDALMLMTNQLKKDLNSSNYIECGLAISGIASIVTTELAHDICDDLAKMLNHSKPFIRKRAVLAMYKVFLRYPESLRTYFDQIVDKLDDPDSSVVSATVNVICELAHANPKNYIELTPRLYGLMKDTNNNWMAIRLLKLFSSLSLVEPRLKNKLLPEIVDLMLTTDALSLVYECINSILNGNMLGEEDVKVAELIVNKLLGFFKSDDQNLKYVCLLAFIKTCRIHKELIKTHDKILLSCLYDDDLTIRETSLEIVNYLVSEKNIVTVVTRLLVQLIPYNDQKQRLKDIGNRAEKDTDDYFLSRTQQPVVVSDKYKLRVIEKIIEVGSLENYINIPNFHWYLGVLKDILKLNGDNQISIVNMLVTDQFIDMAVRVPSIRPSLVETCIELCVYPQKTDEELLLFRQGLANCVWIIGEYYNDYLTYDEDDAEGRDEEAEEDEEQEHRVKDKYTVPFIVDCISKQEVLIRLGDDETNPRISAYIEAVAKLFSKYCTALGDYWSKDDFSSAAELCKTLIEWLERFRTSANFEVQERAVSFIEVLKLASDAISTHSEKLGENLATLEVPKFITKGYRQLFEVSQIKPISRTLQQRVPVPADLDLSLAISSQGMSDFADLLEQIQERDSKLEEAGEAEDDNIEGGEGYSARSESDSEKEDVDIEEEVRRKKEREERLKDDPFYITGGDELRNSSTTDDSGEGQQQKQSKRKNNKPKKIRREKVLVLDEEGDNSEAEELHSTFRKTQGKGQGKFLVDASNLKKVDLHEEPTSETGETNEGSYEIEQEVEMLRSEIEEPEAVPFVRKQTPPRVAETVTVTRKKPKKKKRSRRVPIENGP</sequence>
<dbReference type="InParanoid" id="A0A448YSC2"/>
<feature type="compositionally biased region" description="Acidic residues" evidence="8">
    <location>
        <begin position="826"/>
        <end position="835"/>
    </location>
</feature>
<accession>A0A448YSC2</accession>
<keyword evidence="7" id="KW-0333">Golgi apparatus</keyword>
<dbReference type="GO" id="GO:0006896">
    <property type="term" value="P:Golgi to vacuole transport"/>
    <property type="evidence" value="ECO:0007669"/>
    <property type="project" value="TreeGrafter"/>
</dbReference>
<evidence type="ECO:0000256" key="5">
    <source>
        <dbReference type="ARBA" id="ARBA00022927"/>
    </source>
</evidence>
<name>A0A448YSC2_BRENA</name>
<evidence type="ECO:0000256" key="8">
    <source>
        <dbReference type="SAM" id="MobiDB-lite"/>
    </source>
</evidence>
<dbReference type="GO" id="GO:0006623">
    <property type="term" value="P:protein targeting to vacuole"/>
    <property type="evidence" value="ECO:0007669"/>
    <property type="project" value="TreeGrafter"/>
</dbReference>
<reference evidence="10 11" key="1">
    <citation type="submission" date="2018-12" db="EMBL/GenBank/DDBJ databases">
        <authorList>
            <person name="Tiukova I."/>
            <person name="Dainat J."/>
        </authorList>
    </citation>
    <scope>NUCLEOTIDE SEQUENCE [LARGE SCALE GENOMIC DNA]</scope>
</reference>